<reference evidence="3" key="1">
    <citation type="submission" date="2019-06" db="EMBL/GenBank/DDBJ databases">
        <title>Draft genome sequence of the griseofulvin-producing fungus Xylaria cubensis strain G536.</title>
        <authorList>
            <person name="Mead M.E."/>
            <person name="Raja H.A."/>
            <person name="Steenwyk J.L."/>
            <person name="Knowles S.L."/>
            <person name="Oberlies N.H."/>
            <person name="Rokas A."/>
        </authorList>
    </citation>
    <scope>NUCLEOTIDE SEQUENCE [LARGE SCALE GENOMIC DNA]</scope>
    <source>
        <strain evidence="3">G536</strain>
    </source>
</reference>
<dbReference type="EMBL" id="VFLP01000007">
    <property type="protein sequence ID" value="TRX97108.1"/>
    <property type="molecule type" value="Genomic_DNA"/>
</dbReference>
<organism evidence="2 3">
    <name type="scientific">Xylaria flabelliformis</name>
    <dbReference type="NCBI Taxonomy" id="2512241"/>
    <lineage>
        <taxon>Eukaryota</taxon>
        <taxon>Fungi</taxon>
        <taxon>Dikarya</taxon>
        <taxon>Ascomycota</taxon>
        <taxon>Pezizomycotina</taxon>
        <taxon>Sordariomycetes</taxon>
        <taxon>Xylariomycetidae</taxon>
        <taxon>Xylariales</taxon>
        <taxon>Xylariaceae</taxon>
        <taxon>Xylaria</taxon>
    </lineage>
</organism>
<feature type="compositionally biased region" description="Basic and acidic residues" evidence="1">
    <location>
        <begin position="141"/>
        <end position="151"/>
    </location>
</feature>
<keyword evidence="3" id="KW-1185">Reference proteome</keyword>
<feature type="compositionally biased region" description="Polar residues" evidence="1">
    <location>
        <begin position="169"/>
        <end position="185"/>
    </location>
</feature>
<feature type="compositionally biased region" description="Polar residues" evidence="1">
    <location>
        <begin position="206"/>
        <end position="218"/>
    </location>
</feature>
<dbReference type="Proteomes" id="UP000319160">
    <property type="component" value="Unassembled WGS sequence"/>
</dbReference>
<gene>
    <name evidence="2" type="ORF">FHL15_001902</name>
</gene>
<name>A0A553IA86_9PEZI</name>
<dbReference type="OrthoDB" id="5421247at2759"/>
<evidence type="ECO:0000313" key="3">
    <source>
        <dbReference type="Proteomes" id="UP000319160"/>
    </source>
</evidence>
<evidence type="ECO:0000256" key="1">
    <source>
        <dbReference type="SAM" id="MobiDB-lite"/>
    </source>
</evidence>
<dbReference type="AlphaFoldDB" id="A0A553IA86"/>
<accession>A0A553IA86</accession>
<feature type="region of interest" description="Disordered" evidence="1">
    <location>
        <begin position="127"/>
        <end position="218"/>
    </location>
</feature>
<dbReference type="STRING" id="2512241.A0A553IA86"/>
<sequence length="218" mass="24962">MKYSTKELEDAVCNIIQIIKQIPELADTKLKIAGGLALRRYLDEHQPVDAIHFVVDLQVGHEFFFAKLLENPLSPFELERRVLYYHSPAGRSIPVKFGPDLYRNRIELLPIYDIAYATVPYITPQELDRLYPNPSRSSASDVRKRQSRANDEGPALKSRHKMDTKRQTSENQITKQSAVASSSKDVITEGATLERRLSKHRRTRSDPSLCSSFMMTKE</sequence>
<comment type="caution">
    <text evidence="2">The sequence shown here is derived from an EMBL/GenBank/DDBJ whole genome shotgun (WGS) entry which is preliminary data.</text>
</comment>
<protein>
    <submittedName>
        <fullName evidence="2">Uncharacterized protein</fullName>
    </submittedName>
</protein>
<evidence type="ECO:0000313" key="2">
    <source>
        <dbReference type="EMBL" id="TRX97108.1"/>
    </source>
</evidence>
<proteinExistence type="predicted"/>